<accession>A0ABS1TA71</accession>
<keyword evidence="3 6" id="KW-0378">Hydrolase</keyword>
<dbReference type="InterPro" id="IPR006879">
    <property type="entry name" value="YdjC-like"/>
</dbReference>
<evidence type="ECO:0000256" key="4">
    <source>
        <dbReference type="ARBA" id="ARBA00022842"/>
    </source>
</evidence>
<protein>
    <submittedName>
        <fullName evidence="6">Chitin disaccharide deacetylase</fullName>
        <ecNumber evidence="6">3.5.1.105</ecNumber>
    </submittedName>
</protein>
<dbReference type="Pfam" id="PF04794">
    <property type="entry name" value="YdjC"/>
    <property type="match status" value="1"/>
</dbReference>
<keyword evidence="5" id="KW-0119">Carbohydrate metabolism</keyword>
<dbReference type="RefSeq" id="WP_202748945.1">
    <property type="nucleotide sequence ID" value="NZ_JAESWC010000004.1"/>
</dbReference>
<comment type="cofactor">
    <cofactor evidence="1">
        <name>Mg(2+)</name>
        <dbReference type="ChEBI" id="CHEBI:18420"/>
    </cofactor>
</comment>
<evidence type="ECO:0000313" key="6">
    <source>
        <dbReference type="EMBL" id="MBL4936240.1"/>
    </source>
</evidence>
<keyword evidence="2" id="KW-0479">Metal-binding</keyword>
<keyword evidence="7" id="KW-1185">Reference proteome</keyword>
<name>A0ABS1TA71_9CLOT</name>
<proteinExistence type="predicted"/>
<reference evidence="6 7" key="1">
    <citation type="submission" date="2021-01" db="EMBL/GenBank/DDBJ databases">
        <title>Genome public.</title>
        <authorList>
            <person name="Liu C."/>
            <person name="Sun Q."/>
        </authorList>
    </citation>
    <scope>NUCLEOTIDE SEQUENCE [LARGE SCALE GENOMIC DNA]</scope>
    <source>
        <strain evidence="6 7">YIM B02515</strain>
    </source>
</reference>
<dbReference type="InterPro" id="IPR011330">
    <property type="entry name" value="Glyco_hydro/deAcase_b/a-brl"/>
</dbReference>
<evidence type="ECO:0000256" key="2">
    <source>
        <dbReference type="ARBA" id="ARBA00022723"/>
    </source>
</evidence>
<dbReference type="SUPFAM" id="SSF88713">
    <property type="entry name" value="Glycoside hydrolase/deacetylase"/>
    <property type="match status" value="1"/>
</dbReference>
<dbReference type="GO" id="GO:0036311">
    <property type="term" value="F:chitin disaccharide deacetylase activity"/>
    <property type="evidence" value="ECO:0007669"/>
    <property type="project" value="UniProtKB-EC"/>
</dbReference>
<dbReference type="Gene3D" id="3.20.20.370">
    <property type="entry name" value="Glycoside hydrolase/deacetylase"/>
    <property type="match status" value="1"/>
</dbReference>
<dbReference type="Proteomes" id="UP000632377">
    <property type="component" value="Unassembled WGS sequence"/>
</dbReference>
<dbReference type="NCBIfam" id="NF002559">
    <property type="entry name" value="PRK02134.1"/>
    <property type="match status" value="1"/>
</dbReference>
<keyword evidence="4" id="KW-0460">Magnesium</keyword>
<gene>
    <name evidence="6" type="primary">chbG</name>
    <name evidence="6" type="ORF">JK636_10760</name>
</gene>
<dbReference type="CDD" id="cd10803">
    <property type="entry name" value="YdjC_EF3048_like"/>
    <property type="match status" value="1"/>
</dbReference>
<dbReference type="EMBL" id="JAESWC010000004">
    <property type="protein sequence ID" value="MBL4936240.1"/>
    <property type="molecule type" value="Genomic_DNA"/>
</dbReference>
<dbReference type="InterPro" id="IPR022948">
    <property type="entry name" value="COD_ChbG_bac"/>
</dbReference>
<evidence type="ECO:0000256" key="3">
    <source>
        <dbReference type="ARBA" id="ARBA00022801"/>
    </source>
</evidence>
<organism evidence="6 7">
    <name type="scientific">Clostridium rhizosphaerae</name>
    <dbReference type="NCBI Taxonomy" id="2803861"/>
    <lineage>
        <taxon>Bacteria</taxon>
        <taxon>Bacillati</taxon>
        <taxon>Bacillota</taxon>
        <taxon>Clostridia</taxon>
        <taxon>Eubacteriales</taxon>
        <taxon>Clostridiaceae</taxon>
        <taxon>Clostridium</taxon>
    </lineage>
</organism>
<dbReference type="EC" id="3.5.1.105" evidence="6"/>
<sequence length="247" mass="28724">MKLIINADDFGLTKGVSDGILDCIEKGVVTSTTAMVNGLYFEKAIEEAKKRNFKNIGIHLTLTWGKTILPVNKIQSLVDKKGYFYKRTPEDKPNYEEVREELRAQIEKFLSTGIKPTHFDGHHHFYAFDEEILNVVLDLSKEYDLPLRGMPELMEYYTKKGVRSTEVFTSEFYNENAEEGKLLSIISKYKQFKTVEIMCHPAYVDEDLINATSYNKHRKQEFQILISEKIKEFINKENIELIAYNEL</sequence>
<evidence type="ECO:0000256" key="1">
    <source>
        <dbReference type="ARBA" id="ARBA00001946"/>
    </source>
</evidence>
<comment type="caution">
    <text evidence="6">The sequence shown here is derived from an EMBL/GenBank/DDBJ whole genome shotgun (WGS) entry which is preliminary data.</text>
</comment>
<dbReference type="PANTHER" id="PTHR31609">
    <property type="entry name" value="YDJC DEACETYLASE FAMILY MEMBER"/>
    <property type="match status" value="1"/>
</dbReference>
<dbReference type="PANTHER" id="PTHR31609:SF1">
    <property type="entry name" value="CARBOHYDRATE DEACETYLASE"/>
    <property type="match status" value="1"/>
</dbReference>
<evidence type="ECO:0000256" key="5">
    <source>
        <dbReference type="ARBA" id="ARBA00023277"/>
    </source>
</evidence>
<evidence type="ECO:0000313" key="7">
    <source>
        <dbReference type="Proteomes" id="UP000632377"/>
    </source>
</evidence>